<feature type="region of interest" description="Disordered" evidence="1">
    <location>
        <begin position="172"/>
        <end position="201"/>
    </location>
</feature>
<feature type="compositionally biased region" description="Low complexity" evidence="1">
    <location>
        <begin position="122"/>
        <end position="135"/>
    </location>
</feature>
<accession>G7TBP4</accession>
<dbReference type="EMBL" id="CP003057">
    <property type="protein sequence ID" value="AEQ96115.1"/>
    <property type="molecule type" value="Genomic_DNA"/>
</dbReference>
<organism evidence="2 3">
    <name type="scientific">Xanthomonas oryzae pv. oryzicola (strain BLS256)</name>
    <dbReference type="NCBI Taxonomy" id="383407"/>
    <lineage>
        <taxon>Bacteria</taxon>
        <taxon>Pseudomonadati</taxon>
        <taxon>Pseudomonadota</taxon>
        <taxon>Gammaproteobacteria</taxon>
        <taxon>Lysobacterales</taxon>
        <taxon>Lysobacteraceae</taxon>
        <taxon>Xanthomonas</taxon>
    </lineage>
</organism>
<evidence type="ECO:0000313" key="3">
    <source>
        <dbReference type="Proteomes" id="UP000008851"/>
    </source>
</evidence>
<sequence>MLLKLGGTSSSANAALETTGRYTQAISAQAGAVTAVAGTAAIHNPTTVQGLVNLARTGALTDQIGRSFTEAAERHLMTETVVPSMDGQIQSLEHKARAQAAPQHTSPTLQESMRGAISPPSTTQATTTAQLRQQQPELHMQHQHQALEQQRQWQLQQELSLQQERGRLAAQEKTVKSNVTRNSQPRSATARLPGIRRTCAP</sequence>
<feature type="compositionally biased region" description="Polar residues" evidence="1">
    <location>
        <begin position="102"/>
        <end position="111"/>
    </location>
</feature>
<gene>
    <name evidence="2" type="ORF">XOC_1964</name>
</gene>
<dbReference type="KEGG" id="xor:XOC_1964"/>
<evidence type="ECO:0000256" key="1">
    <source>
        <dbReference type="SAM" id="MobiDB-lite"/>
    </source>
</evidence>
<proteinExistence type="predicted"/>
<name>G7TBP4_XANOB</name>
<dbReference type="Proteomes" id="UP000008851">
    <property type="component" value="Chromosome"/>
</dbReference>
<dbReference type="AlphaFoldDB" id="G7TBP4"/>
<protein>
    <submittedName>
        <fullName evidence="2">Phospholipase A1, putative</fullName>
    </submittedName>
</protein>
<dbReference type="HOGENOM" id="CLU_1359966_0_0_6"/>
<feature type="region of interest" description="Disordered" evidence="1">
    <location>
        <begin position="93"/>
        <end position="146"/>
    </location>
</feature>
<feature type="compositionally biased region" description="Polar residues" evidence="1">
    <location>
        <begin position="176"/>
        <end position="187"/>
    </location>
</feature>
<evidence type="ECO:0000313" key="2">
    <source>
        <dbReference type="EMBL" id="AEQ96115.1"/>
    </source>
</evidence>
<reference evidence="2 3" key="1">
    <citation type="journal article" date="2011" name="J. Bacteriol.">
        <title>Two new complete genome sequences offer insight into host and tissue specificity of plant pathogenic Xanthomonas spp.</title>
        <authorList>
            <person name="Bogdanove A.J."/>
            <person name="Koebnik R."/>
            <person name="Lu H."/>
            <person name="Furutani A."/>
            <person name="Angiuoli S.V."/>
            <person name="Patil P.B."/>
            <person name="Van Sluys M.A."/>
            <person name="Ryan R.P."/>
            <person name="Meyer D.F."/>
            <person name="Han S.W."/>
            <person name="Aparna G."/>
            <person name="Rajaram M."/>
            <person name="Delcher A.L."/>
            <person name="Phillippy A.M."/>
            <person name="Puiu D."/>
            <person name="Schatz M.C."/>
            <person name="Shumway M."/>
            <person name="Sommer D.D."/>
            <person name="Trapnell C."/>
            <person name="Benahmed F."/>
            <person name="Dimitrov G."/>
            <person name="Madupu R."/>
            <person name="Radune D."/>
            <person name="Sullivan S."/>
            <person name="Jha G."/>
            <person name="Ishihara H."/>
            <person name="Lee S.W."/>
            <person name="Pandey A."/>
            <person name="Sharma V."/>
            <person name="Sriariyanun M."/>
            <person name="Szurek B."/>
            <person name="Vera-Cruz C.M."/>
            <person name="Dorman K.S."/>
            <person name="Ronald P.C."/>
            <person name="Verdier V."/>
            <person name="Dow J.M."/>
            <person name="Sonti R.V."/>
            <person name="Tsuge S."/>
            <person name="Brendel V.P."/>
            <person name="Rabinowicz P.D."/>
            <person name="Leach J.E."/>
            <person name="White F.F."/>
            <person name="Salzberg S.L."/>
        </authorList>
    </citation>
    <scope>NUCLEOTIDE SEQUENCE [LARGE SCALE GENOMIC DNA]</scope>
    <source>
        <strain evidence="2 3">BLS256</strain>
    </source>
</reference>